<evidence type="ECO:0000313" key="2">
    <source>
        <dbReference type="Proteomes" id="UP001056120"/>
    </source>
</evidence>
<dbReference type="Proteomes" id="UP001056120">
    <property type="component" value="Linkage Group LG14"/>
</dbReference>
<dbReference type="EMBL" id="CM042031">
    <property type="protein sequence ID" value="KAI3784000.1"/>
    <property type="molecule type" value="Genomic_DNA"/>
</dbReference>
<accession>A0ACB9GLP2</accession>
<sequence>MEGAGEGALEGPGSEAVVGEGVEGAGDGIAVYDGEGEGITGWGRGQLWWQLELIRPCFRSSISSEKVAKNMDLRTG</sequence>
<reference evidence="1 2" key="2">
    <citation type="journal article" date="2022" name="Mol. Ecol. Resour.">
        <title>The genomes of chicory, endive, great burdock and yacon provide insights into Asteraceae paleo-polyploidization history and plant inulin production.</title>
        <authorList>
            <person name="Fan W."/>
            <person name="Wang S."/>
            <person name="Wang H."/>
            <person name="Wang A."/>
            <person name="Jiang F."/>
            <person name="Liu H."/>
            <person name="Zhao H."/>
            <person name="Xu D."/>
            <person name="Zhang Y."/>
        </authorList>
    </citation>
    <scope>NUCLEOTIDE SEQUENCE [LARGE SCALE GENOMIC DNA]</scope>
    <source>
        <strain evidence="2">cv. Yunnan</strain>
        <tissue evidence="1">Leaves</tissue>
    </source>
</reference>
<organism evidence="1 2">
    <name type="scientific">Smallanthus sonchifolius</name>
    <dbReference type="NCBI Taxonomy" id="185202"/>
    <lineage>
        <taxon>Eukaryota</taxon>
        <taxon>Viridiplantae</taxon>
        <taxon>Streptophyta</taxon>
        <taxon>Embryophyta</taxon>
        <taxon>Tracheophyta</taxon>
        <taxon>Spermatophyta</taxon>
        <taxon>Magnoliopsida</taxon>
        <taxon>eudicotyledons</taxon>
        <taxon>Gunneridae</taxon>
        <taxon>Pentapetalae</taxon>
        <taxon>asterids</taxon>
        <taxon>campanulids</taxon>
        <taxon>Asterales</taxon>
        <taxon>Asteraceae</taxon>
        <taxon>Asteroideae</taxon>
        <taxon>Heliantheae alliance</taxon>
        <taxon>Millerieae</taxon>
        <taxon>Smallanthus</taxon>
    </lineage>
</organism>
<name>A0ACB9GLP2_9ASTR</name>
<keyword evidence="2" id="KW-1185">Reference proteome</keyword>
<reference evidence="2" key="1">
    <citation type="journal article" date="2022" name="Mol. Ecol. Resour.">
        <title>The genomes of chicory, endive, great burdock and yacon provide insights into Asteraceae palaeo-polyploidization history and plant inulin production.</title>
        <authorList>
            <person name="Fan W."/>
            <person name="Wang S."/>
            <person name="Wang H."/>
            <person name="Wang A."/>
            <person name="Jiang F."/>
            <person name="Liu H."/>
            <person name="Zhao H."/>
            <person name="Xu D."/>
            <person name="Zhang Y."/>
        </authorList>
    </citation>
    <scope>NUCLEOTIDE SEQUENCE [LARGE SCALE GENOMIC DNA]</scope>
    <source>
        <strain evidence="2">cv. Yunnan</strain>
    </source>
</reference>
<evidence type="ECO:0000313" key="1">
    <source>
        <dbReference type="EMBL" id="KAI3784000.1"/>
    </source>
</evidence>
<comment type="caution">
    <text evidence="1">The sequence shown here is derived from an EMBL/GenBank/DDBJ whole genome shotgun (WGS) entry which is preliminary data.</text>
</comment>
<protein>
    <submittedName>
        <fullName evidence="1">Uncharacterized protein</fullName>
    </submittedName>
</protein>
<gene>
    <name evidence="1" type="ORF">L1987_43091</name>
</gene>
<proteinExistence type="predicted"/>